<dbReference type="STRING" id="1440763.BJI69_20015"/>
<evidence type="ECO:0000313" key="2">
    <source>
        <dbReference type="Proteomes" id="UP000182987"/>
    </source>
</evidence>
<keyword evidence="2" id="KW-1185">Reference proteome</keyword>
<name>A0A0G9HBA0_9GAMM</name>
<proteinExistence type="predicted"/>
<sequence>MNDGLFYLYADLSCSAVMMACGCWLLTDRHLGRVLRVCHAFIAAGALVNVLGIVADRVGFHDISYGHVWPGEVMTNIGTAVLMSKWVWRSMRRRQAALGDVV</sequence>
<dbReference type="PATRIC" id="fig|1440763.5.peg.1622"/>
<dbReference type="RefSeq" id="WP_046967420.1">
    <property type="nucleotide sequence ID" value="NZ_CP017480.1"/>
</dbReference>
<dbReference type="AlphaFoldDB" id="A0A0G9HBA0"/>
<dbReference type="EMBL" id="CP017480">
    <property type="protein sequence ID" value="APG05962.1"/>
    <property type="molecule type" value="Genomic_DNA"/>
</dbReference>
<dbReference type="KEGG" id="lrz:BJI69_20015"/>
<organism evidence="1 2">
    <name type="scientific">Luteibacter rhizovicinus DSM 16549</name>
    <dbReference type="NCBI Taxonomy" id="1440763"/>
    <lineage>
        <taxon>Bacteria</taxon>
        <taxon>Pseudomonadati</taxon>
        <taxon>Pseudomonadota</taxon>
        <taxon>Gammaproteobacteria</taxon>
        <taxon>Lysobacterales</taxon>
        <taxon>Rhodanobacteraceae</taxon>
        <taxon>Luteibacter</taxon>
    </lineage>
</organism>
<protein>
    <submittedName>
        <fullName evidence="1">Uncharacterized protein</fullName>
    </submittedName>
</protein>
<dbReference type="OrthoDB" id="5958321at2"/>
<accession>A0A0G9HBA0</accession>
<reference evidence="2" key="1">
    <citation type="submission" date="2016-09" db="EMBL/GenBank/DDBJ databases">
        <authorList>
            <person name="Lysoe E."/>
        </authorList>
    </citation>
    <scope>NUCLEOTIDE SEQUENCE [LARGE SCALE GENOMIC DNA]</scope>
    <source>
        <strain evidence="2">LJ96T</strain>
    </source>
</reference>
<evidence type="ECO:0000313" key="1">
    <source>
        <dbReference type="EMBL" id="APG05962.1"/>
    </source>
</evidence>
<dbReference type="Proteomes" id="UP000182987">
    <property type="component" value="Chromosome"/>
</dbReference>
<gene>
    <name evidence="1" type="ORF">BJI69_20015</name>
</gene>